<dbReference type="InterPro" id="IPR043502">
    <property type="entry name" value="DNA/RNA_pol_sf"/>
</dbReference>
<sequence>MNQVFRPYLDIFVVVFIEDILVYSRDESEHAKHLRIVLQTLRDKQQFVKFIVDSKPRNVSEVRSFLGLAGYYQHFSKKCQQSFDQLKTLLTEAQVLVQPESGKEFMIYSDASLNGLGCALMQEGKVIAYASRQLKSHEKNYPTHDLELAAIGKANVVANALSRKSLFVFPVMNSQLNLSDDGLILAELKAKLIFLQQICEARVTTNCKKKGCNIGSNDYLMFRDRIYIPMNSELIQKNFHEAHSGCLSVHPWSTKMYNDLKQLYLWSGMKRDILEFVSRCLVCQQVKDEHQVPSVLLQSMMIPE</sequence>
<dbReference type="InterPro" id="IPR041588">
    <property type="entry name" value="Integrase_H2C2"/>
</dbReference>
<feature type="domain" description="Reverse transcriptase/retrotransposon-derived protein RNase H-like" evidence="2">
    <location>
        <begin position="76"/>
        <end position="154"/>
    </location>
</feature>
<dbReference type="InterPro" id="IPR043128">
    <property type="entry name" value="Rev_trsase/Diguanyl_cyclase"/>
</dbReference>
<proteinExistence type="predicted"/>
<dbReference type="AlphaFoldDB" id="A0A5B6WT81"/>
<feature type="domain" description="Integrase zinc-binding" evidence="3">
    <location>
        <begin position="232"/>
        <end position="288"/>
    </location>
</feature>
<evidence type="ECO:0000313" key="4">
    <source>
        <dbReference type="EMBL" id="KAA3484683.1"/>
    </source>
</evidence>
<evidence type="ECO:0000313" key="5">
    <source>
        <dbReference type="Proteomes" id="UP000325315"/>
    </source>
</evidence>
<comment type="caution">
    <text evidence="4">The sequence shown here is derived from an EMBL/GenBank/DDBJ whole genome shotgun (WGS) entry which is preliminary data.</text>
</comment>
<evidence type="ECO:0000259" key="2">
    <source>
        <dbReference type="Pfam" id="PF17919"/>
    </source>
</evidence>
<dbReference type="Pfam" id="PF17919">
    <property type="entry name" value="RT_RNaseH_2"/>
    <property type="match status" value="1"/>
</dbReference>
<dbReference type="OrthoDB" id="111931at2759"/>
<organism evidence="4 5">
    <name type="scientific">Gossypium australe</name>
    <dbReference type="NCBI Taxonomy" id="47621"/>
    <lineage>
        <taxon>Eukaryota</taxon>
        <taxon>Viridiplantae</taxon>
        <taxon>Streptophyta</taxon>
        <taxon>Embryophyta</taxon>
        <taxon>Tracheophyta</taxon>
        <taxon>Spermatophyta</taxon>
        <taxon>Magnoliopsida</taxon>
        <taxon>eudicotyledons</taxon>
        <taxon>Gunneridae</taxon>
        <taxon>Pentapetalae</taxon>
        <taxon>rosids</taxon>
        <taxon>malvids</taxon>
        <taxon>Malvales</taxon>
        <taxon>Malvaceae</taxon>
        <taxon>Malvoideae</taxon>
        <taxon>Gossypium</taxon>
    </lineage>
</organism>
<name>A0A5B6WT81_9ROSI</name>
<dbReference type="PANTHER" id="PTHR37984">
    <property type="entry name" value="PROTEIN CBG26694"/>
    <property type="match status" value="1"/>
</dbReference>
<evidence type="ECO:0000256" key="1">
    <source>
        <dbReference type="ARBA" id="ARBA00023268"/>
    </source>
</evidence>
<gene>
    <name evidence="4" type="ORF">EPI10_006753</name>
</gene>
<dbReference type="GO" id="GO:0003824">
    <property type="term" value="F:catalytic activity"/>
    <property type="evidence" value="ECO:0007669"/>
    <property type="project" value="UniProtKB-KW"/>
</dbReference>
<keyword evidence="5" id="KW-1185">Reference proteome</keyword>
<dbReference type="PANTHER" id="PTHR37984:SF5">
    <property type="entry name" value="PROTEIN NYNRIN-LIKE"/>
    <property type="match status" value="1"/>
</dbReference>
<dbReference type="Pfam" id="PF17921">
    <property type="entry name" value="Integrase_H2C2"/>
    <property type="match status" value="1"/>
</dbReference>
<evidence type="ECO:0000259" key="3">
    <source>
        <dbReference type="Pfam" id="PF17921"/>
    </source>
</evidence>
<keyword evidence="1" id="KW-0511">Multifunctional enzyme</keyword>
<accession>A0A5B6WT81</accession>
<dbReference type="Proteomes" id="UP000325315">
    <property type="component" value="Unassembled WGS sequence"/>
</dbReference>
<dbReference type="InterPro" id="IPR041577">
    <property type="entry name" value="RT_RNaseH_2"/>
</dbReference>
<protein>
    <submittedName>
        <fullName evidence="4">Retrovirus-related Pol polyprotein from transposon 17.6</fullName>
    </submittedName>
</protein>
<dbReference type="Gene3D" id="1.10.340.70">
    <property type="match status" value="1"/>
</dbReference>
<dbReference type="InterPro" id="IPR050951">
    <property type="entry name" value="Retrovirus_Pol_polyprotein"/>
</dbReference>
<reference evidence="4" key="1">
    <citation type="submission" date="2019-08" db="EMBL/GenBank/DDBJ databases">
        <authorList>
            <person name="Liu F."/>
        </authorList>
    </citation>
    <scope>NUCLEOTIDE SEQUENCE [LARGE SCALE GENOMIC DNA]</scope>
    <source>
        <strain evidence="4">PA1801</strain>
        <tissue evidence="4">Leaf</tissue>
    </source>
</reference>
<dbReference type="EMBL" id="SMMG02000002">
    <property type="protein sequence ID" value="KAA3484683.1"/>
    <property type="molecule type" value="Genomic_DNA"/>
</dbReference>
<dbReference type="SUPFAM" id="SSF56672">
    <property type="entry name" value="DNA/RNA polymerases"/>
    <property type="match status" value="1"/>
</dbReference>
<dbReference type="Gene3D" id="3.30.70.270">
    <property type="match status" value="1"/>
</dbReference>